<sequence length="1104" mass="126917">MSLRPQVLDFDSLWHKLRPCVEQVIAVQPVAPSLWNETVPESHTMRLYKAVQTCLKAHVKLLYDEISNCCEDHLLEKYFERWRKYHAGAKYLDRLFHYLNAQYVSKLKITDTDLFYGRLCREESQGSKKYIGELAMDVWTEKMVRPLTNRLVALLLKEIKKYRDGLLVNTDVLSGFYIQKFEIPFLKDTSDYYVEVAIELLATTTPSEYMQNVLEKIRQEEARSEKILHRSGVDKVQQICQEVLVNKHMSMFKSVAKEIVRKENLADLSNMYALLSAKSSDLSFLVNEFESYVRGIGQQCMQNLQGDGLQVAQQFVEEILAVFDKYGEIVQKVFKGDHEFSAALDRACLAVINHRNGSKDPAKAAEWLSKHIDQILRKSTKNVVENYIDFELTKAINILRFVDDKDLFHKYYSRSLANRLISGLSISIPAEETMIHKLKSCCGFEFISKFQRMLSDITLSKELTSNFISYLQDRILGINVHMMVLQAGAWPLMQCQMKVPIPPVIENAINEFEQYYTKFFSGRKLSWMLQFSVVDVMLHYLHRRLMASVNLHQLAILLCFEDHDQLALEDLKVKSGIQDGGFDSNLECLIDAAILLRQPETLNGQLRTKIILNKNLTSRRVKFRVNSPFFSDAFNKDLSAGRQVHADLKVDRKLFIECTLVRIMKSKKLIKHEDLLKEVMGQCVGRFVPEVQMIKQAIESVIEKNFLRRTDNADEYAYLASTHRPLDCTIRRELSSKLYTGCVRHLHCNWNDLLLVTIFVSGKVQSQGIFDWLNFGQAGLSPVPLSTSGQVVDYARQGVNFLSFLKSLKPLTTSRRRVERRKHRQRARPLSEQAPDKETDLHPDDHRPLLFTSRRRADLPLYKAAPTLAESTQNFPGFGACLPNGTPFFNNISPSILQNMLRIFPGAQSFMRKMLPATRVHPKKLMGKWYWVLMTPAALSRHCATSNYHGLVLSRNGTGTFATFDSFRDGSSYGLPKFGFGYGVISNDNQALVYMQSDPCPYQVVYTSSDYDEDDYNTETQYNYVVLSNWARYPVIALAKNVEQFMMSDFEQLKNDLNRDGLHNKVTEMLKSTELADWSVCEAKQTLKQMATQLIQNLLSKSSL</sequence>
<dbReference type="Gene3D" id="3.30.230.130">
    <property type="entry name" value="Cullin, Chain C, Domain 2"/>
    <property type="match status" value="1"/>
</dbReference>
<dbReference type="Pfam" id="PF26557">
    <property type="entry name" value="Cullin_AB"/>
    <property type="match status" value="1"/>
</dbReference>
<evidence type="ECO:0000256" key="7">
    <source>
        <dbReference type="SAM" id="MobiDB-lite"/>
    </source>
</evidence>
<evidence type="ECO:0000256" key="1">
    <source>
        <dbReference type="ARBA" id="ARBA00006019"/>
    </source>
</evidence>
<evidence type="ECO:0000256" key="5">
    <source>
        <dbReference type="PROSITE-ProRule" id="PRU00330"/>
    </source>
</evidence>
<dbReference type="SUPFAM" id="SSF75632">
    <property type="entry name" value="Cullin homology domain"/>
    <property type="match status" value="1"/>
</dbReference>
<dbReference type="InterPro" id="IPR036317">
    <property type="entry name" value="Cullin_homology_sf"/>
</dbReference>
<dbReference type="InterPro" id="IPR019559">
    <property type="entry name" value="Cullin_neddylation_domain"/>
</dbReference>
<keyword evidence="3" id="KW-0833">Ubl conjugation pathway</keyword>
<evidence type="ECO:0000256" key="3">
    <source>
        <dbReference type="ARBA" id="ARBA00022786"/>
    </source>
</evidence>
<dbReference type="FunFam" id="1.20.1310.10:FF:000002">
    <property type="entry name" value="cullin-3 isoform X1"/>
    <property type="match status" value="1"/>
</dbReference>
<keyword evidence="2" id="KW-1017">Isopeptide bond</keyword>
<dbReference type="EMBL" id="JYDV01000014">
    <property type="protein sequence ID" value="KRZ42445.1"/>
    <property type="molecule type" value="Genomic_DNA"/>
</dbReference>
<feature type="domain" description="Cullin family profile" evidence="8">
    <location>
        <begin position="363"/>
        <end position="590"/>
    </location>
</feature>
<evidence type="ECO:0000259" key="8">
    <source>
        <dbReference type="PROSITE" id="PS50069"/>
    </source>
</evidence>
<dbReference type="InterPro" id="IPR001373">
    <property type="entry name" value="Cullin_N"/>
</dbReference>
<evidence type="ECO:0000313" key="10">
    <source>
        <dbReference type="EMBL" id="KRZ27974.1"/>
    </source>
</evidence>
<dbReference type="FunFam" id="1.10.10.10:FF:000014">
    <property type="entry name" value="Cullin 1"/>
    <property type="match status" value="1"/>
</dbReference>
<evidence type="ECO:0000313" key="11">
    <source>
        <dbReference type="EMBL" id="KRZ42445.1"/>
    </source>
</evidence>
<evidence type="ECO:0000256" key="2">
    <source>
        <dbReference type="ARBA" id="ARBA00022499"/>
    </source>
</evidence>
<dbReference type="AlphaFoldDB" id="A0A0V1K5B8"/>
<evidence type="ECO:0000256" key="6">
    <source>
        <dbReference type="RuleBase" id="RU003829"/>
    </source>
</evidence>
<accession>A0A0V1K5B8</accession>
<dbReference type="PROSITE" id="PS50069">
    <property type="entry name" value="CULLIN_2"/>
    <property type="match status" value="1"/>
</dbReference>
<keyword evidence="13" id="KW-1185">Reference proteome</keyword>
<dbReference type="InterPro" id="IPR059120">
    <property type="entry name" value="Cullin-like_AB"/>
</dbReference>
<proteinExistence type="inferred from homology"/>
<dbReference type="InterPro" id="IPR045093">
    <property type="entry name" value="Cullin"/>
</dbReference>
<dbReference type="InterPro" id="IPR056868">
    <property type="entry name" value="Lipocalin_dom_nem"/>
</dbReference>
<evidence type="ECO:0000313" key="14">
    <source>
        <dbReference type="Proteomes" id="UP000054826"/>
    </source>
</evidence>
<dbReference type="SMART" id="SM00884">
    <property type="entry name" value="Cullin_Nedd8"/>
    <property type="match status" value="1"/>
</dbReference>
<dbReference type="EMBL" id="JYDS01000064">
    <property type="protein sequence ID" value="KRZ27974.1"/>
    <property type="molecule type" value="Genomic_DNA"/>
</dbReference>
<keyword evidence="4" id="KW-0832">Ubl conjugation</keyword>
<reference evidence="12 13" key="1">
    <citation type="submission" date="2015-01" db="EMBL/GenBank/DDBJ databases">
        <title>Evolution of Trichinella species and genotypes.</title>
        <authorList>
            <person name="Korhonen P.K."/>
            <person name="Edoardo P."/>
            <person name="Giuseppe L.R."/>
            <person name="Gasser R.B."/>
        </authorList>
    </citation>
    <scope>NUCLEOTIDE SEQUENCE [LARGE SCALE GENOMIC DNA]</scope>
    <source>
        <strain evidence="9">ISS13</strain>
        <strain evidence="11">ISS176</strain>
        <strain evidence="10">ISS588</strain>
    </source>
</reference>
<dbReference type="InterPro" id="IPR036390">
    <property type="entry name" value="WH_DNA-bd_sf"/>
</dbReference>
<dbReference type="SMART" id="SM00182">
    <property type="entry name" value="CULLIN"/>
    <property type="match status" value="1"/>
</dbReference>
<feature type="compositionally biased region" description="Basic and acidic residues" evidence="7">
    <location>
        <begin position="834"/>
        <end position="847"/>
    </location>
</feature>
<dbReference type="PANTHER" id="PTHR11932">
    <property type="entry name" value="CULLIN"/>
    <property type="match status" value="1"/>
</dbReference>
<dbReference type="EMBL" id="JYDR01000054">
    <property type="protein sequence ID" value="KRY71683.1"/>
    <property type="molecule type" value="Genomic_DNA"/>
</dbReference>
<dbReference type="SUPFAM" id="SSF46785">
    <property type="entry name" value="Winged helix' DNA-binding domain"/>
    <property type="match status" value="1"/>
</dbReference>
<evidence type="ECO:0000256" key="4">
    <source>
        <dbReference type="ARBA" id="ARBA00022843"/>
    </source>
</evidence>
<feature type="compositionally biased region" description="Basic residues" evidence="7">
    <location>
        <begin position="815"/>
        <end position="827"/>
    </location>
</feature>
<dbReference type="GO" id="GO:0031625">
    <property type="term" value="F:ubiquitin protein ligase binding"/>
    <property type="evidence" value="ECO:0007669"/>
    <property type="project" value="InterPro"/>
</dbReference>
<dbReference type="InterPro" id="IPR036388">
    <property type="entry name" value="WH-like_DNA-bd_sf"/>
</dbReference>
<organism evidence="11 14">
    <name type="scientific">Trichinella pseudospiralis</name>
    <name type="common">Parasitic roundworm</name>
    <dbReference type="NCBI Taxonomy" id="6337"/>
    <lineage>
        <taxon>Eukaryota</taxon>
        <taxon>Metazoa</taxon>
        <taxon>Ecdysozoa</taxon>
        <taxon>Nematoda</taxon>
        <taxon>Enoplea</taxon>
        <taxon>Dorylaimia</taxon>
        <taxon>Trichinellida</taxon>
        <taxon>Trichinellidae</taxon>
        <taxon>Trichinella</taxon>
    </lineage>
</organism>
<dbReference type="Pfam" id="PF00888">
    <property type="entry name" value="Cullin"/>
    <property type="match status" value="1"/>
</dbReference>
<dbReference type="GO" id="GO:0006511">
    <property type="term" value="P:ubiquitin-dependent protein catabolic process"/>
    <property type="evidence" value="ECO:0007669"/>
    <property type="project" value="InterPro"/>
</dbReference>
<comment type="caution">
    <text evidence="11">The sequence shown here is derived from an EMBL/GenBank/DDBJ whole genome shotgun (WGS) entry which is preliminary data.</text>
</comment>
<protein>
    <submittedName>
        <fullName evidence="11">Cullin-2</fullName>
    </submittedName>
</protein>
<dbReference type="Gene3D" id="1.20.1310.10">
    <property type="entry name" value="Cullin Repeats"/>
    <property type="match status" value="4"/>
</dbReference>
<dbReference type="Gene3D" id="1.10.10.10">
    <property type="entry name" value="Winged helix-like DNA-binding domain superfamily/Winged helix DNA-binding domain"/>
    <property type="match status" value="1"/>
</dbReference>
<gene>
    <name evidence="11" type="primary">cul-2</name>
    <name evidence="9" type="ORF">T4A_12356</name>
    <name evidence="10" type="ORF">T4B_8507</name>
    <name evidence="11" type="ORF">T4C_4405</name>
</gene>
<feature type="region of interest" description="Disordered" evidence="7">
    <location>
        <begin position="815"/>
        <end position="847"/>
    </location>
</feature>
<evidence type="ECO:0000313" key="12">
    <source>
        <dbReference type="Proteomes" id="UP000054632"/>
    </source>
</evidence>
<comment type="similarity">
    <text evidence="1 5 6">Belongs to the cullin family.</text>
</comment>
<dbReference type="Pfam" id="PF10557">
    <property type="entry name" value="Cullin_Nedd8"/>
    <property type="match status" value="1"/>
</dbReference>
<dbReference type="Proteomes" id="UP000054826">
    <property type="component" value="Unassembled WGS sequence"/>
</dbReference>
<dbReference type="Proteomes" id="UP000054805">
    <property type="component" value="Unassembled WGS sequence"/>
</dbReference>
<dbReference type="Pfam" id="PF24976">
    <property type="entry name" value="Lipocalin_10"/>
    <property type="match status" value="1"/>
</dbReference>
<dbReference type="SUPFAM" id="SSF74788">
    <property type="entry name" value="Cullin repeat-like"/>
    <property type="match status" value="1"/>
</dbReference>
<name>A0A0V1K5B8_TRIPS</name>
<dbReference type="Proteomes" id="UP000054632">
    <property type="component" value="Unassembled WGS sequence"/>
</dbReference>
<evidence type="ECO:0000313" key="9">
    <source>
        <dbReference type="EMBL" id="KRY71683.1"/>
    </source>
</evidence>
<dbReference type="InterPro" id="IPR016158">
    <property type="entry name" value="Cullin_homology"/>
</dbReference>
<dbReference type="InterPro" id="IPR016159">
    <property type="entry name" value="Cullin_repeat-like_dom_sf"/>
</dbReference>
<evidence type="ECO:0000313" key="13">
    <source>
        <dbReference type="Proteomes" id="UP000054805"/>
    </source>
</evidence>